<dbReference type="Proteomes" id="UP000706124">
    <property type="component" value="Unassembled WGS sequence"/>
</dbReference>
<dbReference type="GO" id="GO:0043066">
    <property type="term" value="P:negative regulation of apoptotic process"/>
    <property type="evidence" value="ECO:0007669"/>
    <property type="project" value="TreeGrafter"/>
</dbReference>
<dbReference type="PANTHER" id="PTHR31184">
    <property type="entry name" value="HUNTINGTIN-INTERACTING PROTEIN K FAMILY MEMBER"/>
    <property type="match status" value="1"/>
</dbReference>
<dbReference type="EMBL" id="SRPO01000696">
    <property type="protein sequence ID" value="KAG5930809.1"/>
    <property type="molecule type" value="Genomic_DNA"/>
</dbReference>
<gene>
    <name evidence="3" type="ORF">E4U60_006801</name>
</gene>
<dbReference type="GO" id="GO:0050821">
    <property type="term" value="P:protein stabilization"/>
    <property type="evidence" value="ECO:0007669"/>
    <property type="project" value="TreeGrafter"/>
</dbReference>
<evidence type="ECO:0000259" key="2">
    <source>
        <dbReference type="Pfam" id="PF19026"/>
    </source>
</evidence>
<dbReference type="InterPro" id="IPR044034">
    <property type="entry name" value="NAC-like_UBA"/>
</dbReference>
<feature type="compositionally biased region" description="Basic and acidic residues" evidence="1">
    <location>
        <begin position="41"/>
        <end position="58"/>
    </location>
</feature>
<accession>A0A9P7M6N0</accession>
<organism evidence="3 4">
    <name type="scientific">Claviceps pazoutovae</name>
    <dbReference type="NCBI Taxonomy" id="1649127"/>
    <lineage>
        <taxon>Eukaryota</taxon>
        <taxon>Fungi</taxon>
        <taxon>Dikarya</taxon>
        <taxon>Ascomycota</taxon>
        <taxon>Pezizomycotina</taxon>
        <taxon>Sordariomycetes</taxon>
        <taxon>Hypocreomycetidae</taxon>
        <taxon>Hypocreales</taxon>
        <taxon>Clavicipitaceae</taxon>
        <taxon>Claviceps</taxon>
    </lineage>
</organism>
<dbReference type="PANTHER" id="PTHR31184:SF2">
    <property type="entry name" value="HUNTINGTIN-INTERACTING PROTEIN K"/>
    <property type="match status" value="1"/>
</dbReference>
<keyword evidence="4" id="KW-1185">Reference proteome</keyword>
<dbReference type="AlphaFoldDB" id="A0A9P7M6N0"/>
<dbReference type="CDD" id="cd14361">
    <property type="entry name" value="UBA_HYPK"/>
    <property type="match status" value="1"/>
</dbReference>
<dbReference type="InterPro" id="IPR052617">
    <property type="entry name" value="Huntingtin-int_K"/>
</dbReference>
<proteinExistence type="predicted"/>
<dbReference type="Gene3D" id="1.10.8.10">
    <property type="entry name" value="DNA helicase RuvA subunit, C-terminal domain"/>
    <property type="match status" value="1"/>
</dbReference>
<sequence>MPAEKFASTTTGDAQDNDLHTTAKSAEDRKAASALACLDAAGHEDPAMNNRDVDREAVNKAMRSLGDGAKPASAVTVAPSRNIKVDDADVAVLVDQLEVSKAKATDLLKAHDGDAVKAMRTWVNTEEGN</sequence>
<evidence type="ECO:0000313" key="4">
    <source>
        <dbReference type="Proteomes" id="UP000706124"/>
    </source>
</evidence>
<name>A0A9P7M6N0_9HYPO</name>
<protein>
    <recommendedName>
        <fullName evidence="2">Nascent polypeptide-associated complex subunit alpha-like UBA domain-containing protein</fullName>
    </recommendedName>
</protein>
<comment type="caution">
    <text evidence="3">The sequence shown here is derived from an EMBL/GenBank/DDBJ whole genome shotgun (WGS) entry which is preliminary data.</text>
</comment>
<evidence type="ECO:0000256" key="1">
    <source>
        <dbReference type="SAM" id="MobiDB-lite"/>
    </source>
</evidence>
<feature type="region of interest" description="Disordered" evidence="1">
    <location>
        <begin position="41"/>
        <end position="73"/>
    </location>
</feature>
<feature type="domain" description="Nascent polypeptide-associated complex subunit alpha-like UBA" evidence="2">
    <location>
        <begin position="83"/>
        <end position="123"/>
    </location>
</feature>
<reference evidence="3 4" key="1">
    <citation type="journal article" date="2020" name="bioRxiv">
        <title>Whole genome comparisons of ergot fungi reveals the divergence and evolution of species within the genus Claviceps are the result of varying mechanisms driving genome evolution and host range expansion.</title>
        <authorList>
            <person name="Wyka S.A."/>
            <person name="Mondo S.J."/>
            <person name="Liu M."/>
            <person name="Dettman J."/>
            <person name="Nalam V."/>
            <person name="Broders K.D."/>
        </authorList>
    </citation>
    <scope>NUCLEOTIDE SEQUENCE [LARGE SCALE GENOMIC DNA]</scope>
    <source>
        <strain evidence="3 4">CCC 1485</strain>
    </source>
</reference>
<dbReference type="OrthoDB" id="285219at2759"/>
<dbReference type="Pfam" id="PF19026">
    <property type="entry name" value="UBA_HYPK"/>
    <property type="match status" value="1"/>
</dbReference>
<evidence type="ECO:0000313" key="3">
    <source>
        <dbReference type="EMBL" id="KAG5930809.1"/>
    </source>
</evidence>
<dbReference type="InterPro" id="IPR038922">
    <property type="entry name" value="HYPK_UBA"/>
</dbReference>